<evidence type="ECO:0000313" key="3">
    <source>
        <dbReference type="Proteomes" id="UP001153269"/>
    </source>
</evidence>
<dbReference type="AlphaFoldDB" id="A0A9N7UG58"/>
<feature type="compositionally biased region" description="Basic and acidic residues" evidence="1">
    <location>
        <begin position="52"/>
        <end position="71"/>
    </location>
</feature>
<protein>
    <submittedName>
        <fullName evidence="2">Uncharacterized protein</fullName>
    </submittedName>
</protein>
<comment type="caution">
    <text evidence="2">The sequence shown here is derived from an EMBL/GenBank/DDBJ whole genome shotgun (WGS) entry which is preliminary data.</text>
</comment>
<organism evidence="2 3">
    <name type="scientific">Pleuronectes platessa</name>
    <name type="common">European plaice</name>
    <dbReference type="NCBI Taxonomy" id="8262"/>
    <lineage>
        <taxon>Eukaryota</taxon>
        <taxon>Metazoa</taxon>
        <taxon>Chordata</taxon>
        <taxon>Craniata</taxon>
        <taxon>Vertebrata</taxon>
        <taxon>Euteleostomi</taxon>
        <taxon>Actinopterygii</taxon>
        <taxon>Neopterygii</taxon>
        <taxon>Teleostei</taxon>
        <taxon>Neoteleostei</taxon>
        <taxon>Acanthomorphata</taxon>
        <taxon>Carangaria</taxon>
        <taxon>Pleuronectiformes</taxon>
        <taxon>Pleuronectoidei</taxon>
        <taxon>Pleuronectidae</taxon>
        <taxon>Pleuronectes</taxon>
    </lineage>
</organism>
<feature type="region of interest" description="Disordered" evidence="1">
    <location>
        <begin position="1"/>
        <end position="101"/>
    </location>
</feature>
<evidence type="ECO:0000256" key="1">
    <source>
        <dbReference type="SAM" id="MobiDB-lite"/>
    </source>
</evidence>
<dbReference type="EMBL" id="CADEAL010001271">
    <property type="protein sequence ID" value="CAB1430820.1"/>
    <property type="molecule type" value="Genomic_DNA"/>
</dbReference>
<keyword evidence="3" id="KW-1185">Reference proteome</keyword>
<gene>
    <name evidence="2" type="ORF">PLEPLA_LOCUS18815</name>
</gene>
<feature type="compositionally biased region" description="Polar residues" evidence="1">
    <location>
        <begin position="79"/>
        <end position="101"/>
    </location>
</feature>
<evidence type="ECO:0000313" key="2">
    <source>
        <dbReference type="EMBL" id="CAB1430820.1"/>
    </source>
</evidence>
<name>A0A9N7UG58_PLEPL</name>
<dbReference type="Proteomes" id="UP001153269">
    <property type="component" value="Unassembled WGS sequence"/>
</dbReference>
<feature type="compositionally biased region" description="Polar residues" evidence="1">
    <location>
        <begin position="15"/>
        <end position="38"/>
    </location>
</feature>
<reference evidence="2" key="1">
    <citation type="submission" date="2020-03" db="EMBL/GenBank/DDBJ databases">
        <authorList>
            <person name="Weist P."/>
        </authorList>
    </citation>
    <scope>NUCLEOTIDE SEQUENCE</scope>
</reference>
<proteinExistence type="predicted"/>
<sequence length="101" mass="10597">MSPGPGRSRGDNDPQTRINVLFVSRSTGLRRSGPQESSGRAEPSVGSGGIERVPEKRSAGRRDVSTGERSDGGVPGFESTPNGSGRSSSVRHLVHQTHTST</sequence>
<accession>A0A9N7UG58</accession>